<comment type="similarity">
    <text evidence="1">Belongs to the amidase family.</text>
</comment>
<dbReference type="RefSeq" id="WP_311423789.1">
    <property type="nucleotide sequence ID" value="NZ_JAVREH010000020.1"/>
</dbReference>
<dbReference type="Gene3D" id="3.90.1300.10">
    <property type="entry name" value="Amidase signature (AS) domain"/>
    <property type="match status" value="1"/>
</dbReference>
<dbReference type="InterPro" id="IPR023631">
    <property type="entry name" value="Amidase_dom"/>
</dbReference>
<feature type="domain" description="Amidase" evidence="2">
    <location>
        <begin position="27"/>
        <end position="444"/>
    </location>
</feature>
<dbReference type="PANTHER" id="PTHR11895">
    <property type="entry name" value="TRANSAMIDASE"/>
    <property type="match status" value="1"/>
</dbReference>
<keyword evidence="4" id="KW-1185">Reference proteome</keyword>
<dbReference type="EMBL" id="JAVREH010000020">
    <property type="protein sequence ID" value="MDT0262639.1"/>
    <property type="molecule type" value="Genomic_DNA"/>
</dbReference>
<organism evidence="3 4">
    <name type="scientific">Jatrophihabitans lederbergiae</name>
    <dbReference type="NCBI Taxonomy" id="3075547"/>
    <lineage>
        <taxon>Bacteria</taxon>
        <taxon>Bacillati</taxon>
        <taxon>Actinomycetota</taxon>
        <taxon>Actinomycetes</taxon>
        <taxon>Jatrophihabitantales</taxon>
        <taxon>Jatrophihabitantaceae</taxon>
        <taxon>Jatrophihabitans</taxon>
    </lineage>
</organism>
<evidence type="ECO:0000313" key="3">
    <source>
        <dbReference type="EMBL" id="MDT0262639.1"/>
    </source>
</evidence>
<dbReference type="Pfam" id="PF01425">
    <property type="entry name" value="Amidase"/>
    <property type="match status" value="1"/>
</dbReference>
<evidence type="ECO:0000256" key="1">
    <source>
        <dbReference type="ARBA" id="ARBA00009199"/>
    </source>
</evidence>
<protein>
    <submittedName>
        <fullName evidence="3">Amidase</fullName>
    </submittedName>
</protein>
<dbReference type="Proteomes" id="UP001183176">
    <property type="component" value="Unassembled WGS sequence"/>
</dbReference>
<evidence type="ECO:0000313" key="4">
    <source>
        <dbReference type="Proteomes" id="UP001183176"/>
    </source>
</evidence>
<reference evidence="4" key="1">
    <citation type="submission" date="2023-07" db="EMBL/GenBank/DDBJ databases">
        <title>30 novel species of actinomycetes from the DSMZ collection.</title>
        <authorList>
            <person name="Nouioui I."/>
        </authorList>
    </citation>
    <scope>NUCLEOTIDE SEQUENCE [LARGE SCALE GENOMIC DNA]</scope>
    <source>
        <strain evidence="4">DSM 44399</strain>
    </source>
</reference>
<dbReference type="InterPro" id="IPR000120">
    <property type="entry name" value="Amidase"/>
</dbReference>
<sequence length="480" mass="49961">MTEDELAFCSIRELGALIRAGETSPRELTELYLARLDEVGRRLNAVATITEDIARREAALAEAELRSGLDRGPLHGIPYGLKDIVSAVGAPTTWGAFADQRFQREATVTRKLREAGAILAAKVATIEIAGGMGYDNPNASLTGAPGNPWHTERWTNGSSSGPAAAVGAAVVPFAIGSDTGGSILLPAAFTGTAGLRATYGRVSRAGAMTLCWTLDRLGPLCRTADDCGLVLEAIAGHDPRDPASLDATYRYSRVNSRRTGFRFGVVAGACDGAEPEVSANFATSLSALEQVGTLEEVELPDLPYDDVAELVMSAEAYAAFDEFVAGGRTVELTAAKARGHRLAGAVLPAHDYIRAQRIRRVIADEFGALAGRYDALLAPSLGVVASGIEEDFEYMLPGAFGRPVNFAGVLSGTPTVSVLNGLGRDGLPTGIQFAGARLGENSILDAASTLETVTGSTSLRPDGPFGVARPAGAAVSGATR</sequence>
<proteinExistence type="inferred from homology"/>
<comment type="caution">
    <text evidence="3">The sequence shown here is derived from an EMBL/GenBank/DDBJ whole genome shotgun (WGS) entry which is preliminary data.</text>
</comment>
<gene>
    <name evidence="3" type="ORF">RM423_14685</name>
</gene>
<dbReference type="PANTHER" id="PTHR11895:SF7">
    <property type="entry name" value="GLUTAMYL-TRNA(GLN) AMIDOTRANSFERASE SUBUNIT A, MITOCHONDRIAL"/>
    <property type="match status" value="1"/>
</dbReference>
<name>A0ABU2JDT5_9ACTN</name>
<accession>A0ABU2JDT5</accession>
<dbReference type="SUPFAM" id="SSF75304">
    <property type="entry name" value="Amidase signature (AS) enzymes"/>
    <property type="match status" value="1"/>
</dbReference>
<evidence type="ECO:0000259" key="2">
    <source>
        <dbReference type="Pfam" id="PF01425"/>
    </source>
</evidence>
<dbReference type="InterPro" id="IPR036928">
    <property type="entry name" value="AS_sf"/>
</dbReference>